<evidence type="ECO:0000256" key="2">
    <source>
        <dbReference type="ARBA" id="ARBA00006951"/>
    </source>
</evidence>
<comment type="subcellular location">
    <subcellularLocation>
        <location evidence="1">Nucleus</location>
    </subcellularLocation>
</comment>
<evidence type="ECO:0000256" key="8">
    <source>
        <dbReference type="ARBA" id="ARBA00023163"/>
    </source>
</evidence>
<dbReference type="Pfam" id="PF07716">
    <property type="entry name" value="bZIP_2"/>
    <property type="match status" value="1"/>
</dbReference>
<evidence type="ECO:0000256" key="4">
    <source>
        <dbReference type="ARBA" id="ARBA00022843"/>
    </source>
</evidence>
<evidence type="ECO:0000256" key="3">
    <source>
        <dbReference type="ARBA" id="ARBA00022499"/>
    </source>
</evidence>
<organism evidence="11 12">
    <name type="scientific">Dermatophagoides pteronyssinus</name>
    <name type="common">European house dust mite</name>
    <dbReference type="NCBI Taxonomy" id="6956"/>
    <lineage>
        <taxon>Eukaryota</taxon>
        <taxon>Metazoa</taxon>
        <taxon>Ecdysozoa</taxon>
        <taxon>Arthropoda</taxon>
        <taxon>Chelicerata</taxon>
        <taxon>Arachnida</taxon>
        <taxon>Acari</taxon>
        <taxon>Acariformes</taxon>
        <taxon>Sarcoptiformes</taxon>
        <taxon>Astigmata</taxon>
        <taxon>Psoroptidia</taxon>
        <taxon>Analgoidea</taxon>
        <taxon>Pyroglyphidae</taxon>
        <taxon>Dermatophagoidinae</taxon>
        <taxon>Dermatophagoides</taxon>
    </lineage>
</organism>
<evidence type="ECO:0000256" key="7">
    <source>
        <dbReference type="ARBA" id="ARBA00023159"/>
    </source>
</evidence>
<evidence type="ECO:0000313" key="11">
    <source>
        <dbReference type="Proteomes" id="UP000515146"/>
    </source>
</evidence>
<protein>
    <recommendedName>
        <fullName evidence="10">CCAAT/enhancer-binding protein gamma</fullName>
    </recommendedName>
</protein>
<evidence type="ECO:0000256" key="6">
    <source>
        <dbReference type="ARBA" id="ARBA00023125"/>
    </source>
</evidence>
<accession>A0A6P6Y0N3</accession>
<keyword evidence="5" id="KW-0805">Transcription regulation</keyword>
<dbReference type="KEGG" id="dpte:113792902"/>
<dbReference type="SUPFAM" id="SSF57959">
    <property type="entry name" value="Leucine zipper domain"/>
    <property type="match status" value="1"/>
</dbReference>
<evidence type="ECO:0000313" key="12">
    <source>
        <dbReference type="RefSeq" id="XP_027198661.1"/>
    </source>
</evidence>
<dbReference type="GO" id="GO:0000981">
    <property type="term" value="F:DNA-binding transcription factor activity, RNA polymerase II-specific"/>
    <property type="evidence" value="ECO:0007669"/>
    <property type="project" value="TreeGrafter"/>
</dbReference>
<dbReference type="RefSeq" id="XP_027198661.1">
    <property type="nucleotide sequence ID" value="XM_027342860.1"/>
</dbReference>
<gene>
    <name evidence="12" type="primary">LOC113792902</name>
</gene>
<dbReference type="PANTHER" id="PTHR23334:SF69">
    <property type="entry name" value="CCAAT_ENHANCER-BINDING PROTEIN GAMMA"/>
    <property type="match status" value="1"/>
</dbReference>
<dbReference type="PROSITE" id="PS50217">
    <property type="entry name" value="BZIP"/>
    <property type="match status" value="1"/>
</dbReference>
<dbReference type="Proteomes" id="UP000515146">
    <property type="component" value="Unplaced"/>
</dbReference>
<keyword evidence="7" id="KW-0010">Activator</keyword>
<dbReference type="InParanoid" id="A0A6P6Y0N3"/>
<dbReference type="InterPro" id="IPR031106">
    <property type="entry name" value="C/EBP"/>
</dbReference>
<dbReference type="GO" id="GO:0000978">
    <property type="term" value="F:RNA polymerase II cis-regulatory region sequence-specific DNA binding"/>
    <property type="evidence" value="ECO:0007669"/>
    <property type="project" value="TreeGrafter"/>
</dbReference>
<dbReference type="OrthoDB" id="10039716at2759"/>
<sequence length="180" mass="20510">MSPTSKKQLSKMAIKNEMMDQTSSDSSSMDQSDMMGSNKSSSSSKQFGRVNRRILDKDSEEYRKRRERNNLAVKKSRNKSKQKTQQTQQRVNELKEENQRLETKVKILSKELSFLKDLFLAHASSHSGGQTIDLNLNDEESHIIMDNRNADNNGQINQSHVISSSFSNKLSSTTSVIKKH</sequence>
<dbReference type="GO" id="GO:0005634">
    <property type="term" value="C:nucleus"/>
    <property type="evidence" value="ECO:0007669"/>
    <property type="project" value="UniProtKB-SubCell"/>
</dbReference>
<evidence type="ECO:0000256" key="5">
    <source>
        <dbReference type="ARBA" id="ARBA00023015"/>
    </source>
</evidence>
<reference evidence="12" key="1">
    <citation type="submission" date="2025-08" db="UniProtKB">
        <authorList>
            <consortium name="RefSeq"/>
        </authorList>
    </citation>
    <scope>IDENTIFICATION</scope>
    <source>
        <strain evidence="12">Airmid</strain>
    </source>
</reference>
<keyword evidence="9" id="KW-0539">Nucleus</keyword>
<evidence type="ECO:0000256" key="1">
    <source>
        <dbReference type="ARBA" id="ARBA00004123"/>
    </source>
</evidence>
<evidence type="ECO:0000256" key="10">
    <source>
        <dbReference type="ARBA" id="ARBA00073475"/>
    </source>
</evidence>
<dbReference type="Gene3D" id="1.20.5.170">
    <property type="match status" value="1"/>
</dbReference>
<dbReference type="GeneID" id="113792902"/>
<keyword evidence="6" id="KW-0238">DNA-binding</keyword>
<comment type="similarity">
    <text evidence="2">Belongs to the bZIP family. C/EBP subfamily.</text>
</comment>
<keyword evidence="8" id="KW-0804">Transcription</keyword>
<dbReference type="AlphaFoldDB" id="A0A6P6Y0N3"/>
<proteinExistence type="inferred from homology"/>
<evidence type="ECO:0000256" key="9">
    <source>
        <dbReference type="ARBA" id="ARBA00023242"/>
    </source>
</evidence>
<dbReference type="InterPro" id="IPR046347">
    <property type="entry name" value="bZIP_sf"/>
</dbReference>
<dbReference type="GO" id="GO:0006351">
    <property type="term" value="P:DNA-templated transcription"/>
    <property type="evidence" value="ECO:0007669"/>
    <property type="project" value="InterPro"/>
</dbReference>
<name>A0A6P6Y0N3_DERPT</name>
<dbReference type="InterPro" id="IPR004827">
    <property type="entry name" value="bZIP"/>
</dbReference>
<dbReference type="SMART" id="SM00338">
    <property type="entry name" value="BRLZ"/>
    <property type="match status" value="1"/>
</dbReference>
<keyword evidence="11" id="KW-1185">Reference proteome</keyword>
<keyword evidence="4" id="KW-0832">Ubl conjugation</keyword>
<dbReference type="PANTHER" id="PTHR23334">
    <property type="entry name" value="CCAAT/ENHANCER BINDING PROTEIN"/>
    <property type="match status" value="1"/>
</dbReference>
<dbReference type="FunFam" id="1.20.5.170:FF:000055">
    <property type="entry name" value="CCAAT/enhancer-binding protein gamma"/>
    <property type="match status" value="1"/>
</dbReference>
<keyword evidence="3" id="KW-1017">Isopeptide bond</keyword>